<protein>
    <recommendedName>
        <fullName evidence="5">Coiled-coil domain containing 71</fullName>
    </recommendedName>
</protein>
<keyword evidence="1" id="KW-0597">Phosphoprotein</keyword>
<evidence type="ECO:0000313" key="3">
    <source>
        <dbReference type="EMBL" id="KAG8435981.1"/>
    </source>
</evidence>
<gene>
    <name evidence="3" type="ORF">GDO86_007175</name>
</gene>
<keyword evidence="4" id="KW-1185">Reference proteome</keyword>
<dbReference type="PANTHER" id="PTHR14484:SF0">
    <property type="entry name" value="COILED-COIL DOMAIN-CONTAINING PROTEIN 71"/>
    <property type="match status" value="1"/>
</dbReference>
<dbReference type="Pfam" id="PF15374">
    <property type="entry name" value="CCDC71L"/>
    <property type="match status" value="1"/>
</dbReference>
<dbReference type="AlphaFoldDB" id="A0A8T2IZY4"/>
<organism evidence="3 4">
    <name type="scientific">Hymenochirus boettgeri</name>
    <name type="common">Congo dwarf clawed frog</name>
    <dbReference type="NCBI Taxonomy" id="247094"/>
    <lineage>
        <taxon>Eukaryota</taxon>
        <taxon>Metazoa</taxon>
        <taxon>Chordata</taxon>
        <taxon>Craniata</taxon>
        <taxon>Vertebrata</taxon>
        <taxon>Euteleostomi</taxon>
        <taxon>Amphibia</taxon>
        <taxon>Batrachia</taxon>
        <taxon>Anura</taxon>
        <taxon>Pipoidea</taxon>
        <taxon>Pipidae</taxon>
        <taxon>Pipinae</taxon>
        <taxon>Hymenochirus</taxon>
    </lineage>
</organism>
<sequence length="385" mass="41797">MNLEVAHMEEKAVHSWSRISSAGKRALEEALRVFNPMSKDLTDTETQLVTFLQGLREEGFQPTILSSKDVYGYNSTTADAPTPGSKCPTKNTSVHSKAQSKSTASKLSSASVAISVHSAKVTNKDSPKGSTNLFVRPLNQTKTGKSNLPKIDLKSSTYPDVYPAMRLSVVLEALVPLQKAAPTLDSKLRRRSVVVASTRQPSKANVAKCPSELVDSKTYECLLKNAAVLENHIAPLNGKHLKGASGRILKENNGSKATGILNGHLCMSSSKNSNGLIQAKHNSKVQKEVLIKDQTLGEQKQPSAACKKRKIANEDQVASGKKIKGSSPLDQKSTVCNEKLNLLRSKVIKVDKSFSDEEVRRRAQNILQVNLSPIIRIHPVSLTST</sequence>
<comment type="caution">
    <text evidence="3">The sequence shown here is derived from an EMBL/GenBank/DDBJ whole genome shotgun (WGS) entry which is preliminary data.</text>
</comment>
<feature type="region of interest" description="Disordered" evidence="2">
    <location>
        <begin position="76"/>
        <end position="102"/>
    </location>
</feature>
<dbReference type="PANTHER" id="PTHR14484">
    <property type="entry name" value="COILED-COIL DOMAIN-CONTAINING PROTEIN 71"/>
    <property type="match status" value="1"/>
</dbReference>
<name>A0A8T2IZY4_9PIPI</name>
<evidence type="ECO:0000256" key="1">
    <source>
        <dbReference type="ARBA" id="ARBA00022553"/>
    </source>
</evidence>
<dbReference type="Proteomes" id="UP000812440">
    <property type="component" value="Chromosome 4"/>
</dbReference>
<proteinExistence type="predicted"/>
<evidence type="ECO:0000313" key="4">
    <source>
        <dbReference type="Proteomes" id="UP000812440"/>
    </source>
</evidence>
<evidence type="ECO:0000256" key="2">
    <source>
        <dbReference type="SAM" id="MobiDB-lite"/>
    </source>
</evidence>
<dbReference type="InterPro" id="IPR026695">
    <property type="entry name" value="Ccdc71/71L"/>
</dbReference>
<reference evidence="3" key="1">
    <citation type="thesis" date="2020" institute="ProQuest LLC" country="789 East Eisenhower Parkway, Ann Arbor, MI, USA">
        <title>Comparative Genomics and Chromosome Evolution.</title>
        <authorList>
            <person name="Mudd A.B."/>
        </authorList>
    </citation>
    <scope>NUCLEOTIDE SEQUENCE</scope>
    <source>
        <strain evidence="3">Female2</strain>
        <tissue evidence="3">Blood</tissue>
    </source>
</reference>
<accession>A0A8T2IZY4</accession>
<dbReference type="EMBL" id="JAACNH010000007">
    <property type="protein sequence ID" value="KAG8435981.1"/>
    <property type="molecule type" value="Genomic_DNA"/>
</dbReference>
<dbReference type="OrthoDB" id="8522252at2759"/>
<evidence type="ECO:0008006" key="5">
    <source>
        <dbReference type="Google" id="ProtNLM"/>
    </source>
</evidence>